<evidence type="ECO:0000313" key="9">
    <source>
        <dbReference type="EMBL" id="KAF9698924.1"/>
    </source>
</evidence>
<feature type="transmembrane region" description="Helical" evidence="7">
    <location>
        <begin position="197"/>
        <end position="220"/>
    </location>
</feature>
<comment type="similarity">
    <text evidence="5">Belongs to the SAT4 family.</text>
</comment>
<dbReference type="GO" id="GO:0016020">
    <property type="term" value="C:membrane"/>
    <property type="evidence" value="ECO:0007669"/>
    <property type="project" value="UniProtKB-SubCell"/>
</dbReference>
<accession>A0A8H7J8L6</accession>
<evidence type="ECO:0000256" key="6">
    <source>
        <dbReference type="SAM" id="MobiDB-lite"/>
    </source>
</evidence>
<dbReference type="OrthoDB" id="2496787at2759"/>
<keyword evidence="3 7" id="KW-1133">Transmembrane helix</keyword>
<dbReference type="PANTHER" id="PTHR33048:SF47">
    <property type="entry name" value="INTEGRAL MEMBRANE PROTEIN-RELATED"/>
    <property type="match status" value="1"/>
</dbReference>
<keyword evidence="2 7" id="KW-0812">Transmembrane</keyword>
<dbReference type="Proteomes" id="UP000651452">
    <property type="component" value="Unassembled WGS sequence"/>
</dbReference>
<evidence type="ECO:0000256" key="2">
    <source>
        <dbReference type="ARBA" id="ARBA00022692"/>
    </source>
</evidence>
<evidence type="ECO:0000256" key="3">
    <source>
        <dbReference type="ARBA" id="ARBA00022989"/>
    </source>
</evidence>
<feature type="compositionally biased region" description="Polar residues" evidence="6">
    <location>
        <begin position="357"/>
        <end position="377"/>
    </location>
</feature>
<reference evidence="9" key="2">
    <citation type="submission" date="2020-09" db="EMBL/GenBank/DDBJ databases">
        <title>Reference genome assembly for Australian Ascochyta lentis isolate Al4.</title>
        <authorList>
            <person name="Lee R.C."/>
            <person name="Farfan-Caceres L.M."/>
            <person name="Debler J.W."/>
            <person name="Williams A.H."/>
            <person name="Henares B.M."/>
        </authorList>
    </citation>
    <scope>NUCLEOTIDE SEQUENCE</scope>
    <source>
        <strain evidence="9">Al4</strain>
    </source>
</reference>
<feature type="transmembrane region" description="Helical" evidence="7">
    <location>
        <begin position="115"/>
        <end position="134"/>
    </location>
</feature>
<keyword evidence="10" id="KW-1185">Reference proteome</keyword>
<feature type="transmembrane region" description="Helical" evidence="7">
    <location>
        <begin position="166"/>
        <end position="185"/>
    </location>
</feature>
<organism evidence="9 10">
    <name type="scientific">Ascochyta lentis</name>
    <dbReference type="NCBI Taxonomy" id="205686"/>
    <lineage>
        <taxon>Eukaryota</taxon>
        <taxon>Fungi</taxon>
        <taxon>Dikarya</taxon>
        <taxon>Ascomycota</taxon>
        <taxon>Pezizomycotina</taxon>
        <taxon>Dothideomycetes</taxon>
        <taxon>Pleosporomycetidae</taxon>
        <taxon>Pleosporales</taxon>
        <taxon>Pleosporineae</taxon>
        <taxon>Didymellaceae</taxon>
        <taxon>Ascochyta</taxon>
    </lineage>
</organism>
<dbReference type="InterPro" id="IPR052337">
    <property type="entry name" value="SAT4-like"/>
</dbReference>
<feature type="transmembrane region" description="Helical" evidence="7">
    <location>
        <begin position="82"/>
        <end position="103"/>
    </location>
</feature>
<comment type="caution">
    <text evidence="9">The sequence shown here is derived from an EMBL/GenBank/DDBJ whole genome shotgun (WGS) entry which is preliminary data.</text>
</comment>
<reference evidence="9" key="1">
    <citation type="submission" date="2018-12" db="EMBL/GenBank/DDBJ databases">
        <authorList>
            <person name="Syme R.A."/>
            <person name="Farfan-Caceres L."/>
            <person name="Lichtenzveig J."/>
        </authorList>
    </citation>
    <scope>NUCLEOTIDE SEQUENCE</scope>
    <source>
        <strain evidence="9">Al4</strain>
    </source>
</reference>
<evidence type="ECO:0000256" key="5">
    <source>
        <dbReference type="ARBA" id="ARBA00038359"/>
    </source>
</evidence>
<evidence type="ECO:0000259" key="8">
    <source>
        <dbReference type="Pfam" id="PF20684"/>
    </source>
</evidence>
<protein>
    <recommendedName>
        <fullName evidence="8">Rhodopsin domain-containing protein</fullName>
    </recommendedName>
</protein>
<evidence type="ECO:0000256" key="7">
    <source>
        <dbReference type="SAM" id="Phobius"/>
    </source>
</evidence>
<keyword evidence="4 7" id="KW-0472">Membrane</keyword>
<dbReference type="AlphaFoldDB" id="A0A8H7J8L6"/>
<feature type="domain" description="Rhodopsin" evidence="8">
    <location>
        <begin position="99"/>
        <end position="341"/>
    </location>
</feature>
<gene>
    <name evidence="9" type="ORF">EKO04_002840</name>
</gene>
<dbReference type="InterPro" id="IPR049326">
    <property type="entry name" value="Rhodopsin_dom_fungi"/>
</dbReference>
<feature type="transmembrane region" description="Helical" evidence="7">
    <location>
        <begin position="275"/>
        <end position="297"/>
    </location>
</feature>
<proteinExistence type="inferred from homology"/>
<sequence length="440" mass="48843">MRLWTQTAVPTFRIAGNMSQAAASVNASDQSIYVQLTDWLGPIHTVCVGDPLLQPCVQHHVLPSFVLLSTGDRPLPAYKPELYAAALIPYTAAAVALVLRNVARRKTRVTMLWEDYLAIVAFVIGSGFTFISLFKTRWGFGLPMKEIDLPEEQIVHQYFVDLWADMWLYTFSVGLSKFVILGFYWRMFSMSMIRQPIRILFACSAGWIIVRVTLICMQCSPIRKFWDADVPGKCPLTPMMSLFGAGIPHFIIEIAILLCPLLEIWKLHLPLKRKLAVAVMFTSGVLVCGSALMTIVHTFALDKKADRDLTWDGIEDQIWAVCDVNLASLATSLPLLRPVFRSFGGFLSTIKATNTPSQNFKGTGSAPTYGSAPSNRRSNPDSDSEVGFAEEGVLMASSDLAGSSKAFVMHDTTPRDSDVERRGQKGIHVQNETKIVYHDA</sequence>
<name>A0A8H7J8L6_9PLEO</name>
<evidence type="ECO:0000256" key="1">
    <source>
        <dbReference type="ARBA" id="ARBA00004141"/>
    </source>
</evidence>
<dbReference type="PANTHER" id="PTHR33048">
    <property type="entry name" value="PTH11-LIKE INTEGRAL MEMBRANE PROTEIN (AFU_ORTHOLOGUE AFUA_5G11245)"/>
    <property type="match status" value="1"/>
</dbReference>
<evidence type="ECO:0000313" key="10">
    <source>
        <dbReference type="Proteomes" id="UP000651452"/>
    </source>
</evidence>
<dbReference type="EMBL" id="RZGK01000005">
    <property type="protein sequence ID" value="KAF9698924.1"/>
    <property type="molecule type" value="Genomic_DNA"/>
</dbReference>
<evidence type="ECO:0000256" key="4">
    <source>
        <dbReference type="ARBA" id="ARBA00023136"/>
    </source>
</evidence>
<dbReference type="Pfam" id="PF20684">
    <property type="entry name" value="Fung_rhodopsin"/>
    <property type="match status" value="1"/>
</dbReference>
<feature type="transmembrane region" description="Helical" evidence="7">
    <location>
        <begin position="240"/>
        <end position="263"/>
    </location>
</feature>
<feature type="region of interest" description="Disordered" evidence="6">
    <location>
        <begin position="357"/>
        <end position="385"/>
    </location>
</feature>
<comment type="subcellular location">
    <subcellularLocation>
        <location evidence="1">Membrane</location>
        <topology evidence="1">Multi-pass membrane protein</topology>
    </subcellularLocation>
</comment>